<sequence length="91" mass="10818">MLEALRDFWAIIMAFIGLGVWLVRMEAKMGTNSKDIARLEKQIERERLDTREKLEDLTDMMREQNRDIKILLGRGHIQHWDDRTQPPGRGR</sequence>
<keyword evidence="2" id="KW-0812">Transmembrane</keyword>
<organism evidence="3 4">
    <name type="scientific">Paracoccus caeni</name>
    <dbReference type="NCBI Taxonomy" id="657651"/>
    <lineage>
        <taxon>Bacteria</taxon>
        <taxon>Pseudomonadati</taxon>
        <taxon>Pseudomonadota</taxon>
        <taxon>Alphaproteobacteria</taxon>
        <taxon>Rhodobacterales</taxon>
        <taxon>Paracoccaceae</taxon>
        <taxon>Paracoccus</taxon>
    </lineage>
</organism>
<protein>
    <submittedName>
        <fullName evidence="3">Uncharacterized protein</fullName>
    </submittedName>
</protein>
<evidence type="ECO:0000313" key="4">
    <source>
        <dbReference type="Proteomes" id="UP000640485"/>
    </source>
</evidence>
<evidence type="ECO:0000256" key="2">
    <source>
        <dbReference type="SAM" id="Phobius"/>
    </source>
</evidence>
<dbReference type="RefSeq" id="WP_200685715.1">
    <property type="nucleotide sequence ID" value="NZ_JAEPRQ010000002.1"/>
</dbReference>
<gene>
    <name evidence="3" type="ORF">JJJ17_09400</name>
</gene>
<keyword evidence="4" id="KW-1185">Reference proteome</keyword>
<name>A0A934SC38_9RHOB</name>
<feature type="coiled-coil region" evidence="1">
    <location>
        <begin position="36"/>
        <end position="74"/>
    </location>
</feature>
<evidence type="ECO:0000256" key="1">
    <source>
        <dbReference type="SAM" id="Coils"/>
    </source>
</evidence>
<dbReference type="Proteomes" id="UP000640485">
    <property type="component" value="Unassembled WGS sequence"/>
</dbReference>
<dbReference type="EMBL" id="JAEPRQ010000002">
    <property type="protein sequence ID" value="MBK4216140.1"/>
    <property type="molecule type" value="Genomic_DNA"/>
</dbReference>
<comment type="caution">
    <text evidence="3">The sequence shown here is derived from an EMBL/GenBank/DDBJ whole genome shotgun (WGS) entry which is preliminary data.</text>
</comment>
<keyword evidence="2" id="KW-1133">Transmembrane helix</keyword>
<reference evidence="3" key="1">
    <citation type="submission" date="2021-01" db="EMBL/GenBank/DDBJ databases">
        <title>Paracoccus amoyensis sp. nov., isolated from the surface seawater along the coast of Xiamen Island, China.</title>
        <authorList>
            <person name="Lyu L."/>
        </authorList>
    </citation>
    <scope>NUCLEOTIDE SEQUENCE</scope>
    <source>
        <strain evidence="3">MJ17</strain>
    </source>
</reference>
<accession>A0A934SC38</accession>
<keyword evidence="1" id="KW-0175">Coiled coil</keyword>
<keyword evidence="2" id="KW-0472">Membrane</keyword>
<dbReference type="AlphaFoldDB" id="A0A934SC38"/>
<proteinExistence type="predicted"/>
<evidence type="ECO:0000313" key="3">
    <source>
        <dbReference type="EMBL" id="MBK4216140.1"/>
    </source>
</evidence>
<feature type="transmembrane region" description="Helical" evidence="2">
    <location>
        <begin position="6"/>
        <end position="23"/>
    </location>
</feature>